<comment type="caution">
    <text evidence="2">The sequence shown here is derived from an EMBL/GenBank/DDBJ whole genome shotgun (WGS) entry which is preliminary data.</text>
</comment>
<reference evidence="3" key="1">
    <citation type="journal article" date="2015" name="PLoS Genet.">
        <title>The dynamic genome and transcriptome of the human fungal pathogen Blastomyces and close relative Emmonsia.</title>
        <authorList>
            <person name="Munoz J.F."/>
            <person name="Gauthier G.M."/>
            <person name="Desjardins C.A."/>
            <person name="Gallo J.E."/>
            <person name="Holder J."/>
            <person name="Sullivan T.D."/>
            <person name="Marty A.J."/>
            <person name="Carmen J.C."/>
            <person name="Chen Z."/>
            <person name="Ding L."/>
            <person name="Gujja S."/>
            <person name="Magrini V."/>
            <person name="Misas E."/>
            <person name="Mitreva M."/>
            <person name="Priest M."/>
            <person name="Saif S."/>
            <person name="Whiston E.A."/>
            <person name="Young S."/>
            <person name="Zeng Q."/>
            <person name="Goldman W.E."/>
            <person name="Mardis E.R."/>
            <person name="Taylor J.W."/>
            <person name="McEwen J.G."/>
            <person name="Clay O.K."/>
            <person name="Klein B.S."/>
            <person name="Cuomo C.A."/>
        </authorList>
    </citation>
    <scope>NUCLEOTIDE SEQUENCE [LARGE SCALE GENOMIC DNA]</scope>
    <source>
        <strain evidence="3">UAMH 3008</strain>
    </source>
</reference>
<proteinExistence type="predicted"/>
<dbReference type="VEuPathDB" id="FungiDB:EMCG_02791"/>
<feature type="region of interest" description="Disordered" evidence="1">
    <location>
        <begin position="86"/>
        <end position="107"/>
    </location>
</feature>
<protein>
    <submittedName>
        <fullName evidence="2">Uncharacterized protein</fullName>
    </submittedName>
</protein>
<name>A0A0G2HX56_9EURO</name>
<gene>
    <name evidence="2" type="ORF">EMCG_02791</name>
</gene>
<dbReference type="Proteomes" id="UP000034164">
    <property type="component" value="Unassembled WGS sequence"/>
</dbReference>
<sequence>MARGDENDWRFGHITFDLNDYMPFLSTVKGIWKFHVEARRDGLGTEMSQLLPPPLKYEIGTDDVRRKELERYENEQYLTELINFAENPQPPTAEDMEVLETRSDSGN</sequence>
<organism evidence="2 3">
    <name type="scientific">[Emmonsia] crescens</name>
    <dbReference type="NCBI Taxonomy" id="73230"/>
    <lineage>
        <taxon>Eukaryota</taxon>
        <taxon>Fungi</taxon>
        <taxon>Dikarya</taxon>
        <taxon>Ascomycota</taxon>
        <taxon>Pezizomycotina</taxon>
        <taxon>Eurotiomycetes</taxon>
        <taxon>Eurotiomycetidae</taxon>
        <taxon>Onygenales</taxon>
        <taxon>Ajellomycetaceae</taxon>
        <taxon>Emergomyces</taxon>
    </lineage>
</organism>
<dbReference type="EMBL" id="LCZI01001022">
    <property type="protein sequence ID" value="KKZ62857.1"/>
    <property type="molecule type" value="Genomic_DNA"/>
</dbReference>
<dbReference type="AlphaFoldDB" id="A0A0G2HX56"/>
<evidence type="ECO:0000313" key="3">
    <source>
        <dbReference type="Proteomes" id="UP000034164"/>
    </source>
</evidence>
<evidence type="ECO:0000313" key="2">
    <source>
        <dbReference type="EMBL" id="KKZ62857.1"/>
    </source>
</evidence>
<accession>A0A0G2HX56</accession>
<evidence type="ECO:0000256" key="1">
    <source>
        <dbReference type="SAM" id="MobiDB-lite"/>
    </source>
</evidence>